<keyword evidence="3" id="KW-1185">Reference proteome</keyword>
<evidence type="ECO:0000256" key="1">
    <source>
        <dbReference type="SAM" id="SignalP"/>
    </source>
</evidence>
<dbReference type="EMBL" id="JAUIQD010000003">
    <property type="protein sequence ID" value="KAK3356921.1"/>
    <property type="molecule type" value="Genomic_DNA"/>
</dbReference>
<organism evidence="2 3">
    <name type="scientific">Lasiosphaeria hispida</name>
    <dbReference type="NCBI Taxonomy" id="260671"/>
    <lineage>
        <taxon>Eukaryota</taxon>
        <taxon>Fungi</taxon>
        <taxon>Dikarya</taxon>
        <taxon>Ascomycota</taxon>
        <taxon>Pezizomycotina</taxon>
        <taxon>Sordariomycetes</taxon>
        <taxon>Sordariomycetidae</taxon>
        <taxon>Sordariales</taxon>
        <taxon>Lasiosphaeriaceae</taxon>
        <taxon>Lasiosphaeria</taxon>
    </lineage>
</organism>
<sequence>MGLRRRDTEGNFAFLSVLWVLFTSAIFSVQAHCVSAFTGIIPTQKQESVEREKEDICRSVCIYILRLFSFSPNLAGRSGGGPVGILPWGYFWDGFSWNGTEMGVGIRGNPRCCFLFFTFCVVILWEQPRTYSDPKKERPTLLAASRPTAY</sequence>
<accession>A0AAJ0MFN9</accession>
<gene>
    <name evidence="2" type="ORF">B0T25DRAFT_141929</name>
</gene>
<protein>
    <recommendedName>
        <fullName evidence="4">Secreted protein</fullName>
    </recommendedName>
</protein>
<dbReference type="Proteomes" id="UP001275084">
    <property type="component" value="Unassembled WGS sequence"/>
</dbReference>
<proteinExistence type="predicted"/>
<evidence type="ECO:0008006" key="4">
    <source>
        <dbReference type="Google" id="ProtNLM"/>
    </source>
</evidence>
<comment type="caution">
    <text evidence="2">The sequence shown here is derived from an EMBL/GenBank/DDBJ whole genome shotgun (WGS) entry which is preliminary data.</text>
</comment>
<evidence type="ECO:0000313" key="2">
    <source>
        <dbReference type="EMBL" id="KAK3356921.1"/>
    </source>
</evidence>
<name>A0AAJ0MFN9_9PEZI</name>
<evidence type="ECO:0000313" key="3">
    <source>
        <dbReference type="Proteomes" id="UP001275084"/>
    </source>
</evidence>
<feature type="signal peptide" evidence="1">
    <location>
        <begin position="1"/>
        <end position="31"/>
    </location>
</feature>
<reference evidence="2" key="2">
    <citation type="submission" date="2023-06" db="EMBL/GenBank/DDBJ databases">
        <authorList>
            <consortium name="Lawrence Berkeley National Laboratory"/>
            <person name="Haridas S."/>
            <person name="Hensen N."/>
            <person name="Bonometti L."/>
            <person name="Westerberg I."/>
            <person name="Brannstrom I.O."/>
            <person name="Guillou S."/>
            <person name="Cros-Aarteil S."/>
            <person name="Calhoun S."/>
            <person name="Kuo A."/>
            <person name="Mondo S."/>
            <person name="Pangilinan J."/>
            <person name="Riley R."/>
            <person name="Labutti K."/>
            <person name="Andreopoulos B."/>
            <person name="Lipzen A."/>
            <person name="Chen C."/>
            <person name="Yanf M."/>
            <person name="Daum C."/>
            <person name="Ng V."/>
            <person name="Clum A."/>
            <person name="Steindorff A."/>
            <person name="Ohm R."/>
            <person name="Martin F."/>
            <person name="Silar P."/>
            <person name="Natvig D."/>
            <person name="Lalanne C."/>
            <person name="Gautier V."/>
            <person name="Ament-Velasquez S.L."/>
            <person name="Kruys A."/>
            <person name="Hutchinson M.I."/>
            <person name="Powell A.J."/>
            <person name="Barry K."/>
            <person name="Miller A.N."/>
            <person name="Grigoriev I.V."/>
            <person name="Debuchy R."/>
            <person name="Gladieux P."/>
            <person name="Thoren M.H."/>
            <person name="Johannesson H."/>
        </authorList>
    </citation>
    <scope>NUCLEOTIDE SEQUENCE</scope>
    <source>
        <strain evidence="2">CBS 955.72</strain>
    </source>
</reference>
<reference evidence="2" key="1">
    <citation type="journal article" date="2023" name="Mol. Phylogenet. Evol.">
        <title>Genome-scale phylogeny and comparative genomics of the fungal order Sordariales.</title>
        <authorList>
            <person name="Hensen N."/>
            <person name="Bonometti L."/>
            <person name="Westerberg I."/>
            <person name="Brannstrom I.O."/>
            <person name="Guillou S."/>
            <person name="Cros-Aarteil S."/>
            <person name="Calhoun S."/>
            <person name="Haridas S."/>
            <person name="Kuo A."/>
            <person name="Mondo S."/>
            <person name="Pangilinan J."/>
            <person name="Riley R."/>
            <person name="LaButti K."/>
            <person name="Andreopoulos B."/>
            <person name="Lipzen A."/>
            <person name="Chen C."/>
            <person name="Yan M."/>
            <person name="Daum C."/>
            <person name="Ng V."/>
            <person name="Clum A."/>
            <person name="Steindorff A."/>
            <person name="Ohm R.A."/>
            <person name="Martin F."/>
            <person name="Silar P."/>
            <person name="Natvig D.O."/>
            <person name="Lalanne C."/>
            <person name="Gautier V."/>
            <person name="Ament-Velasquez S.L."/>
            <person name="Kruys A."/>
            <person name="Hutchinson M.I."/>
            <person name="Powell A.J."/>
            <person name="Barry K."/>
            <person name="Miller A.N."/>
            <person name="Grigoriev I.V."/>
            <person name="Debuchy R."/>
            <person name="Gladieux P."/>
            <person name="Hiltunen Thoren M."/>
            <person name="Johannesson H."/>
        </authorList>
    </citation>
    <scope>NUCLEOTIDE SEQUENCE</scope>
    <source>
        <strain evidence="2">CBS 955.72</strain>
    </source>
</reference>
<feature type="chain" id="PRO_5042485108" description="Secreted protein" evidence="1">
    <location>
        <begin position="32"/>
        <end position="150"/>
    </location>
</feature>
<dbReference type="AlphaFoldDB" id="A0AAJ0MFN9"/>
<keyword evidence="1" id="KW-0732">Signal</keyword>